<feature type="transmembrane region" description="Helical" evidence="7">
    <location>
        <begin position="145"/>
        <end position="165"/>
    </location>
</feature>
<dbReference type="Proteomes" id="UP000244013">
    <property type="component" value="Unassembled WGS sequence"/>
</dbReference>
<dbReference type="AlphaFoldDB" id="A0A2T5UAP5"/>
<comment type="subcellular location">
    <subcellularLocation>
        <location evidence="1">Cell membrane</location>
        <topology evidence="1">Multi-pass membrane protein</topology>
    </subcellularLocation>
</comment>
<feature type="transmembrane region" description="Helical" evidence="7">
    <location>
        <begin position="12"/>
        <end position="36"/>
    </location>
</feature>
<comment type="similarity">
    <text evidence="2">Belongs to the polysaccharide synthase family.</text>
</comment>
<dbReference type="GO" id="GO:0005886">
    <property type="term" value="C:plasma membrane"/>
    <property type="evidence" value="ECO:0007669"/>
    <property type="project" value="UniProtKB-SubCell"/>
</dbReference>
<dbReference type="RefSeq" id="WP_107951798.1">
    <property type="nucleotide sequence ID" value="NZ_QAYE01000001.1"/>
</dbReference>
<accession>A0A2T5UAP5</accession>
<reference evidence="8 9" key="1">
    <citation type="submission" date="2018-04" db="EMBL/GenBank/DDBJ databases">
        <title>Genomic Encyclopedia of Type Strains, Phase III (KMG-III): the genomes of soil and plant-associated and newly described type strains.</title>
        <authorList>
            <person name="Whitman W."/>
        </authorList>
    </citation>
    <scope>NUCLEOTIDE SEQUENCE [LARGE SCALE GENOMIC DNA]</scope>
    <source>
        <strain evidence="8 9">MA-olki</strain>
    </source>
</reference>
<feature type="transmembrane region" description="Helical" evidence="7">
    <location>
        <begin position="320"/>
        <end position="340"/>
    </location>
</feature>
<protein>
    <submittedName>
        <fullName evidence="8">O-antigen/teichoic acid export membrane protein</fullName>
    </submittedName>
</protein>
<evidence type="ECO:0000256" key="6">
    <source>
        <dbReference type="ARBA" id="ARBA00023136"/>
    </source>
</evidence>
<proteinExistence type="inferred from homology"/>
<gene>
    <name evidence="8" type="ORF">C8J25_10166</name>
</gene>
<dbReference type="PANTHER" id="PTHR30250:SF10">
    <property type="entry name" value="LIPOPOLYSACCHARIDE BIOSYNTHESIS PROTEIN WZXC"/>
    <property type="match status" value="1"/>
</dbReference>
<evidence type="ECO:0000256" key="2">
    <source>
        <dbReference type="ARBA" id="ARBA00007430"/>
    </source>
</evidence>
<keyword evidence="3" id="KW-1003">Cell membrane</keyword>
<evidence type="ECO:0000313" key="8">
    <source>
        <dbReference type="EMBL" id="PTW48569.1"/>
    </source>
</evidence>
<feature type="transmembrane region" description="Helical" evidence="7">
    <location>
        <begin position="412"/>
        <end position="432"/>
    </location>
</feature>
<dbReference type="Pfam" id="PF13440">
    <property type="entry name" value="Polysacc_synt_3"/>
    <property type="match status" value="1"/>
</dbReference>
<dbReference type="OrthoDB" id="7605542at2"/>
<feature type="transmembrane region" description="Helical" evidence="7">
    <location>
        <begin position="352"/>
        <end position="372"/>
    </location>
</feature>
<evidence type="ECO:0000256" key="1">
    <source>
        <dbReference type="ARBA" id="ARBA00004651"/>
    </source>
</evidence>
<sequence length="445" mass="47766">MSTASGYLGKFVWTAGTFVVSAVLKFGLNIVLAYLLAPEILGVMVVVNAIRLGVELLTDVGIEQNIIHHRDGLDRQFRDTAWTLQLLRGVLLSLVFLIAAPFLAHAYGIDVRIFLVAALSPMIGGAHSTAIFVLVKQMEVRRRNLFELSCEALAFAVQVALAAWLRSVWAPVIGLVLAVAIRSALSYLLPDPGQRLRFDRDVVRRIIHFGKWIAITSLVMYAATNLDRLYLGRVAPLALLGIYGIARAIAELPTTLARRMSYQIIFPALASVSEGDRAGQMAAIAGSRAVFTLGVCAALALAASVADGLILVIYDPRYQAASWMLSVLLGGAVFAVLSNLNEALLLSAGRPFYASVANMMRLATLAVLLPTGHRLAGFPGAVVAVAVTELLQYGYIAVGLHRVRMSFWRQDALAIGAACAVFAVMLAVRWQLGFGSPLAGLGRIG</sequence>
<feature type="transmembrane region" description="Helical" evidence="7">
    <location>
        <begin position="290"/>
        <end position="314"/>
    </location>
</feature>
<evidence type="ECO:0000256" key="5">
    <source>
        <dbReference type="ARBA" id="ARBA00022989"/>
    </source>
</evidence>
<organism evidence="8 9">
    <name type="scientific">Sphingomonas faeni</name>
    <dbReference type="NCBI Taxonomy" id="185950"/>
    <lineage>
        <taxon>Bacteria</taxon>
        <taxon>Pseudomonadati</taxon>
        <taxon>Pseudomonadota</taxon>
        <taxon>Alphaproteobacteria</taxon>
        <taxon>Sphingomonadales</taxon>
        <taxon>Sphingomonadaceae</taxon>
        <taxon>Sphingomonas</taxon>
    </lineage>
</organism>
<evidence type="ECO:0000313" key="9">
    <source>
        <dbReference type="Proteomes" id="UP000244013"/>
    </source>
</evidence>
<feature type="transmembrane region" description="Helical" evidence="7">
    <location>
        <begin position="86"/>
        <end position="107"/>
    </location>
</feature>
<evidence type="ECO:0000256" key="3">
    <source>
        <dbReference type="ARBA" id="ARBA00022475"/>
    </source>
</evidence>
<feature type="transmembrane region" description="Helical" evidence="7">
    <location>
        <begin position="202"/>
        <end position="224"/>
    </location>
</feature>
<keyword evidence="5 7" id="KW-1133">Transmembrane helix</keyword>
<feature type="transmembrane region" description="Helical" evidence="7">
    <location>
        <begin position="113"/>
        <end position="133"/>
    </location>
</feature>
<keyword evidence="6 7" id="KW-0472">Membrane</keyword>
<evidence type="ECO:0000256" key="7">
    <source>
        <dbReference type="SAM" id="Phobius"/>
    </source>
</evidence>
<dbReference type="EMBL" id="QAYE01000001">
    <property type="protein sequence ID" value="PTW48569.1"/>
    <property type="molecule type" value="Genomic_DNA"/>
</dbReference>
<keyword evidence="4 7" id="KW-0812">Transmembrane</keyword>
<dbReference type="InterPro" id="IPR050833">
    <property type="entry name" value="Poly_Biosynth_Transport"/>
</dbReference>
<feature type="transmembrane region" description="Helical" evidence="7">
    <location>
        <begin position="171"/>
        <end position="190"/>
    </location>
</feature>
<dbReference type="GeneID" id="91004172"/>
<evidence type="ECO:0000256" key="4">
    <source>
        <dbReference type="ARBA" id="ARBA00022692"/>
    </source>
</evidence>
<name>A0A2T5UAP5_9SPHN</name>
<feature type="transmembrane region" description="Helical" evidence="7">
    <location>
        <begin position="378"/>
        <end position="400"/>
    </location>
</feature>
<comment type="caution">
    <text evidence="8">The sequence shown here is derived from an EMBL/GenBank/DDBJ whole genome shotgun (WGS) entry which is preliminary data.</text>
</comment>
<dbReference type="PANTHER" id="PTHR30250">
    <property type="entry name" value="PST FAMILY PREDICTED COLANIC ACID TRANSPORTER"/>
    <property type="match status" value="1"/>
</dbReference>
<feature type="transmembrane region" description="Helical" evidence="7">
    <location>
        <begin position="230"/>
        <end position="250"/>
    </location>
</feature>